<evidence type="ECO:0000256" key="5">
    <source>
        <dbReference type="NCBIfam" id="TIGR01378"/>
    </source>
</evidence>
<dbReference type="PANTHER" id="PTHR41299">
    <property type="entry name" value="THIAMINE PYROPHOSPHOKINASE"/>
    <property type="match status" value="1"/>
</dbReference>
<dbReference type="EC" id="2.7.6.2" evidence="5"/>
<dbReference type="SMART" id="SM00983">
    <property type="entry name" value="TPK_B1_binding"/>
    <property type="match status" value="1"/>
</dbReference>
<evidence type="ECO:0000256" key="3">
    <source>
        <dbReference type="ARBA" id="ARBA00022777"/>
    </source>
</evidence>
<dbReference type="GO" id="GO:0016301">
    <property type="term" value="F:kinase activity"/>
    <property type="evidence" value="ECO:0007669"/>
    <property type="project" value="UniProtKB-KW"/>
</dbReference>
<dbReference type="InterPro" id="IPR007371">
    <property type="entry name" value="TPK_catalytic"/>
</dbReference>
<organism evidence="7 8">
    <name type="scientific">Alkalicoccus halolimnae</name>
    <dbReference type="NCBI Taxonomy" id="1667239"/>
    <lineage>
        <taxon>Bacteria</taxon>
        <taxon>Bacillati</taxon>
        <taxon>Bacillota</taxon>
        <taxon>Bacilli</taxon>
        <taxon>Bacillales</taxon>
        <taxon>Bacillaceae</taxon>
        <taxon>Alkalicoccus</taxon>
    </lineage>
</organism>
<accession>A0A5C7FB69</accession>
<evidence type="ECO:0000256" key="1">
    <source>
        <dbReference type="ARBA" id="ARBA00022679"/>
    </source>
</evidence>
<keyword evidence="3" id="KW-0418">Kinase</keyword>
<evidence type="ECO:0000256" key="4">
    <source>
        <dbReference type="ARBA" id="ARBA00022840"/>
    </source>
</evidence>
<dbReference type="GO" id="GO:0030975">
    <property type="term" value="F:thiamine binding"/>
    <property type="evidence" value="ECO:0007669"/>
    <property type="project" value="InterPro"/>
</dbReference>
<keyword evidence="4" id="KW-0067">ATP-binding</keyword>
<name>A0A5C7FB69_9BACI</name>
<protein>
    <recommendedName>
        <fullName evidence="5">Thiamine diphosphokinase</fullName>
        <ecNumber evidence="5">2.7.6.2</ecNumber>
    </recommendedName>
</protein>
<dbReference type="PANTHER" id="PTHR41299:SF1">
    <property type="entry name" value="THIAMINE PYROPHOSPHOKINASE"/>
    <property type="match status" value="1"/>
</dbReference>
<dbReference type="Gene3D" id="3.40.50.10240">
    <property type="entry name" value="Thiamin pyrophosphokinase, catalytic domain"/>
    <property type="match status" value="1"/>
</dbReference>
<dbReference type="AlphaFoldDB" id="A0A5C7FB69"/>
<gene>
    <name evidence="7" type="ORF">FTX54_009505</name>
</gene>
<dbReference type="GO" id="GO:0004788">
    <property type="term" value="F:thiamine diphosphokinase activity"/>
    <property type="evidence" value="ECO:0007669"/>
    <property type="project" value="UniProtKB-UniRule"/>
</dbReference>
<keyword evidence="8" id="KW-1185">Reference proteome</keyword>
<dbReference type="InterPro" id="IPR007373">
    <property type="entry name" value="Thiamin_PyroPKinase_B1-bd"/>
</dbReference>
<reference evidence="7 8" key="1">
    <citation type="submission" date="2024-01" db="EMBL/GenBank/DDBJ databases">
        <title>Complete Genome Sequence of Alkalicoccus halolimnae BZ-SZ-XJ29T, a Moderately Halophilic Bacterium Isolated from a Salt Lake.</title>
        <authorList>
            <person name="Zhao B."/>
        </authorList>
    </citation>
    <scope>NUCLEOTIDE SEQUENCE [LARGE SCALE GENOMIC DNA]</scope>
    <source>
        <strain evidence="7 8">BZ-SZ-XJ29</strain>
    </source>
</reference>
<dbReference type="GO" id="GO:0005524">
    <property type="term" value="F:ATP binding"/>
    <property type="evidence" value="ECO:0007669"/>
    <property type="project" value="UniProtKB-KW"/>
</dbReference>
<evidence type="ECO:0000259" key="6">
    <source>
        <dbReference type="SMART" id="SM00983"/>
    </source>
</evidence>
<sequence>MIYIVYAGGPDFLIPHPSELIKKYGMEIRWIGVDRGAYALMKENIGMEKALGDFDSVNDEELVELHRYSDNIEHYPADKNETDLELALKYANESEPEKIIIVGGTGGRMDHFLMAVHLMEKSSAPVWIEDHSNRIRVLHQGEHLFENADFPYVSFLPCTEKVKKLSLKGFKYNLSNETLYKSSSLCISNEWNGGQASVSFSEGGLLMIETRD</sequence>
<dbReference type="InterPro" id="IPR053149">
    <property type="entry name" value="TPK"/>
</dbReference>
<dbReference type="RefSeq" id="WP_147802361.1">
    <property type="nucleotide sequence ID" value="NZ_CP144914.1"/>
</dbReference>
<keyword evidence="1 7" id="KW-0808">Transferase</keyword>
<dbReference type="OrthoDB" id="9804377at2"/>
<dbReference type="Pfam" id="PF04263">
    <property type="entry name" value="TPK_catalytic"/>
    <property type="match status" value="1"/>
</dbReference>
<dbReference type="InterPro" id="IPR036759">
    <property type="entry name" value="TPK_catalytic_sf"/>
</dbReference>
<proteinExistence type="predicted"/>
<evidence type="ECO:0000256" key="2">
    <source>
        <dbReference type="ARBA" id="ARBA00022741"/>
    </source>
</evidence>
<dbReference type="EMBL" id="CP144914">
    <property type="protein sequence ID" value="WWD78667.1"/>
    <property type="molecule type" value="Genomic_DNA"/>
</dbReference>
<dbReference type="Proteomes" id="UP000321816">
    <property type="component" value="Chromosome"/>
</dbReference>
<dbReference type="Pfam" id="PF04265">
    <property type="entry name" value="TPK_B1_binding"/>
    <property type="match status" value="1"/>
</dbReference>
<dbReference type="KEGG" id="ahal:FTX54_009505"/>
<dbReference type="SUPFAM" id="SSF63862">
    <property type="entry name" value="Thiamin pyrophosphokinase, substrate-binding domain"/>
    <property type="match status" value="1"/>
</dbReference>
<dbReference type="GO" id="GO:0009229">
    <property type="term" value="P:thiamine diphosphate biosynthetic process"/>
    <property type="evidence" value="ECO:0007669"/>
    <property type="project" value="InterPro"/>
</dbReference>
<evidence type="ECO:0000313" key="8">
    <source>
        <dbReference type="Proteomes" id="UP000321816"/>
    </source>
</evidence>
<dbReference type="SUPFAM" id="SSF63999">
    <property type="entry name" value="Thiamin pyrophosphokinase, catalytic domain"/>
    <property type="match status" value="1"/>
</dbReference>
<dbReference type="InterPro" id="IPR006282">
    <property type="entry name" value="Thi_PPkinase"/>
</dbReference>
<feature type="domain" description="Thiamin pyrophosphokinase thiamin-binding" evidence="6">
    <location>
        <begin position="141"/>
        <end position="206"/>
    </location>
</feature>
<keyword evidence="2" id="KW-0547">Nucleotide-binding</keyword>
<dbReference type="NCBIfam" id="TIGR01378">
    <property type="entry name" value="thi_PPkinase"/>
    <property type="match status" value="1"/>
</dbReference>
<dbReference type="CDD" id="cd07995">
    <property type="entry name" value="TPK"/>
    <property type="match status" value="1"/>
</dbReference>
<evidence type="ECO:0000313" key="7">
    <source>
        <dbReference type="EMBL" id="WWD78667.1"/>
    </source>
</evidence>
<dbReference type="InterPro" id="IPR036371">
    <property type="entry name" value="TPK_B1-bd_sf"/>
</dbReference>
<dbReference type="GO" id="GO:0006772">
    <property type="term" value="P:thiamine metabolic process"/>
    <property type="evidence" value="ECO:0007669"/>
    <property type="project" value="UniProtKB-UniRule"/>
</dbReference>